<protein>
    <recommendedName>
        <fullName evidence="7">LRRCT domain-containing protein</fullName>
    </recommendedName>
</protein>
<dbReference type="PANTHER" id="PTHR24364:SF18">
    <property type="entry name" value="LP06937P"/>
    <property type="match status" value="1"/>
</dbReference>
<evidence type="ECO:0000256" key="1">
    <source>
        <dbReference type="ARBA" id="ARBA00022614"/>
    </source>
</evidence>
<evidence type="ECO:0000256" key="2">
    <source>
        <dbReference type="ARBA" id="ARBA00022729"/>
    </source>
</evidence>
<feature type="signal peptide" evidence="4">
    <location>
        <begin position="1"/>
        <end position="16"/>
    </location>
</feature>
<keyword evidence="2 4" id="KW-0732">Signal</keyword>
<feature type="chain" id="PRO_5008587385" description="LRRCT domain-containing protein" evidence="4">
    <location>
        <begin position="17"/>
        <end position="379"/>
    </location>
</feature>
<evidence type="ECO:0000256" key="4">
    <source>
        <dbReference type="SAM" id="SignalP"/>
    </source>
</evidence>
<dbReference type="EMBL" id="GEBQ01017592">
    <property type="protein sequence ID" value="JAT22385.1"/>
    <property type="molecule type" value="Transcribed_RNA"/>
</dbReference>
<accession>A0A1B6LFC2</accession>
<dbReference type="Pfam" id="PF13855">
    <property type="entry name" value="LRR_8"/>
    <property type="match status" value="1"/>
</dbReference>
<dbReference type="InterPro" id="IPR052286">
    <property type="entry name" value="Wnt_signaling_inhibitor"/>
</dbReference>
<dbReference type="EMBL" id="GEBQ01025925">
    <property type="protein sequence ID" value="JAT14052.1"/>
    <property type="molecule type" value="Transcribed_RNA"/>
</dbReference>
<evidence type="ECO:0000313" key="6">
    <source>
        <dbReference type="EMBL" id="JAT22385.1"/>
    </source>
</evidence>
<organism evidence="6">
    <name type="scientific">Graphocephala atropunctata</name>
    <dbReference type="NCBI Taxonomy" id="36148"/>
    <lineage>
        <taxon>Eukaryota</taxon>
        <taxon>Metazoa</taxon>
        <taxon>Ecdysozoa</taxon>
        <taxon>Arthropoda</taxon>
        <taxon>Hexapoda</taxon>
        <taxon>Insecta</taxon>
        <taxon>Pterygota</taxon>
        <taxon>Neoptera</taxon>
        <taxon>Paraneoptera</taxon>
        <taxon>Hemiptera</taxon>
        <taxon>Auchenorrhyncha</taxon>
        <taxon>Membracoidea</taxon>
        <taxon>Cicadellidae</taxon>
        <taxon>Cicadellinae</taxon>
        <taxon>Cicadellini</taxon>
        <taxon>Graphocephala</taxon>
    </lineage>
</organism>
<dbReference type="InterPro" id="IPR032675">
    <property type="entry name" value="LRR_dom_sf"/>
</dbReference>
<dbReference type="AlphaFoldDB" id="A0A1B6LFC2"/>
<dbReference type="InterPro" id="IPR003591">
    <property type="entry name" value="Leu-rich_rpt_typical-subtyp"/>
</dbReference>
<dbReference type="PANTHER" id="PTHR24364">
    <property type="entry name" value="LP06937P"/>
    <property type="match status" value="1"/>
</dbReference>
<evidence type="ECO:0008006" key="7">
    <source>
        <dbReference type="Google" id="ProtNLM"/>
    </source>
</evidence>
<dbReference type="SMART" id="SM00369">
    <property type="entry name" value="LRR_TYP"/>
    <property type="match status" value="4"/>
</dbReference>
<keyword evidence="1" id="KW-0433">Leucine-rich repeat</keyword>
<dbReference type="InterPro" id="IPR001611">
    <property type="entry name" value="Leu-rich_rpt"/>
</dbReference>
<reference evidence="6" key="1">
    <citation type="submission" date="2015-11" db="EMBL/GenBank/DDBJ databases">
        <title>De novo transcriptome assembly of four potential Pierce s Disease insect vectors from Arizona vineyards.</title>
        <authorList>
            <person name="Tassone E.E."/>
        </authorList>
    </citation>
    <scope>NUCLEOTIDE SEQUENCE</scope>
</reference>
<keyword evidence="3" id="KW-0677">Repeat</keyword>
<name>A0A1B6LFC2_9HEMI</name>
<evidence type="ECO:0000313" key="5">
    <source>
        <dbReference type="EMBL" id="JAT14052.1"/>
    </source>
</evidence>
<dbReference type="Gene3D" id="3.80.10.10">
    <property type="entry name" value="Ribonuclease Inhibitor"/>
    <property type="match status" value="1"/>
</dbReference>
<proteinExistence type="predicted"/>
<dbReference type="SUPFAM" id="SSF52058">
    <property type="entry name" value="L domain-like"/>
    <property type="match status" value="1"/>
</dbReference>
<dbReference type="GO" id="GO:0016020">
    <property type="term" value="C:membrane"/>
    <property type="evidence" value="ECO:0007669"/>
    <property type="project" value="TreeGrafter"/>
</dbReference>
<sequence length="379" mass="43251">MMQFSFLGLLLFATSAKPLELATPCDEEFSSKCFCGNIKYLDKVQYVVNCTNTQFQNASVLQNLPSKTQVLIFTGNNINELPMNVFGTVNPYLDLKVVDMSNNNIRDIRGKSYHRVPNVERLILNYNQISISSKEPSHHHPRVFSNFVNLLELHLTDAFADNTPEDLASDLHDIFINSELQELRKLHLEQNKISKFKDTKMFCDLPKLQDLHLSQNRLTGIHFDIDCMPNLRFLDLEFNSIQNLDKEDLGELDKYTSSHNHSLTIDLSNNTLNGDCDTLYSWVQATKVTIRNKDRLHCRERPVSAAQCPVMLTAPVTEAPSPHTGTELFLLVALCLTLALLAYTNWRPIEKQMKPLANALSRKVHYTNLGKQEDQEINV</sequence>
<gene>
    <name evidence="5" type="ORF">g.32483</name>
    <name evidence="6" type="ORF">g.32484</name>
</gene>
<evidence type="ECO:0000256" key="3">
    <source>
        <dbReference type="ARBA" id="ARBA00022737"/>
    </source>
</evidence>